<dbReference type="Proteomes" id="UP000275719">
    <property type="component" value="Unassembled WGS sequence"/>
</dbReference>
<feature type="domain" description="N-acetyltransferase" evidence="1">
    <location>
        <begin position="1"/>
        <end position="80"/>
    </location>
</feature>
<evidence type="ECO:0000313" key="2">
    <source>
        <dbReference type="EMBL" id="RRJ86893.1"/>
    </source>
</evidence>
<keyword evidence="2" id="KW-0808">Transferase</keyword>
<evidence type="ECO:0000259" key="1">
    <source>
        <dbReference type="PROSITE" id="PS51186"/>
    </source>
</evidence>
<evidence type="ECO:0000313" key="3">
    <source>
        <dbReference type="Proteomes" id="UP000275719"/>
    </source>
</evidence>
<name>A0A3P3W244_9FLAO</name>
<dbReference type="Gene3D" id="3.40.630.30">
    <property type="match status" value="1"/>
</dbReference>
<organism evidence="2 3">
    <name type="scientific">Paenimyroides tangerinum</name>
    <dbReference type="NCBI Taxonomy" id="2488728"/>
    <lineage>
        <taxon>Bacteria</taxon>
        <taxon>Pseudomonadati</taxon>
        <taxon>Bacteroidota</taxon>
        <taxon>Flavobacteriia</taxon>
        <taxon>Flavobacteriales</taxon>
        <taxon>Flavobacteriaceae</taxon>
        <taxon>Paenimyroides</taxon>
    </lineage>
</organism>
<proteinExistence type="predicted"/>
<dbReference type="EMBL" id="RQVQ01000069">
    <property type="protein sequence ID" value="RRJ86893.1"/>
    <property type="molecule type" value="Genomic_DNA"/>
</dbReference>
<gene>
    <name evidence="2" type="ORF">EG240_15750</name>
</gene>
<reference evidence="2 3" key="1">
    <citation type="submission" date="2018-11" db="EMBL/GenBank/DDBJ databases">
        <title>Flavobacterium sp. nov., YIM 102701-2 draft genome.</title>
        <authorList>
            <person name="Li G."/>
            <person name="Jiang Y."/>
        </authorList>
    </citation>
    <scope>NUCLEOTIDE SEQUENCE [LARGE SCALE GENOMIC DNA]</scope>
    <source>
        <strain evidence="2 3">YIM 102701-2</strain>
    </source>
</reference>
<protein>
    <submittedName>
        <fullName evidence="2">GNAT family N-acetyltransferase</fullName>
    </submittedName>
</protein>
<sequence length="80" mass="9144">MLLRSFSLSPIYQGKGLGKKSVLLITDLLKQKYPEINEIVLSVNVRNINAYHTYLNVGFFDTEKYVEGIMGQQHILSKKV</sequence>
<accession>A0A3P3W244</accession>
<dbReference type="AlphaFoldDB" id="A0A3P3W244"/>
<dbReference type="PROSITE" id="PS51186">
    <property type="entry name" value="GNAT"/>
    <property type="match status" value="1"/>
</dbReference>
<dbReference type="InterPro" id="IPR016181">
    <property type="entry name" value="Acyl_CoA_acyltransferase"/>
</dbReference>
<dbReference type="SUPFAM" id="SSF55729">
    <property type="entry name" value="Acyl-CoA N-acyltransferases (Nat)"/>
    <property type="match status" value="1"/>
</dbReference>
<keyword evidence="3" id="KW-1185">Reference proteome</keyword>
<dbReference type="InterPro" id="IPR000182">
    <property type="entry name" value="GNAT_dom"/>
</dbReference>
<dbReference type="Pfam" id="PF00583">
    <property type="entry name" value="Acetyltransf_1"/>
    <property type="match status" value="1"/>
</dbReference>
<dbReference type="GO" id="GO:0016747">
    <property type="term" value="F:acyltransferase activity, transferring groups other than amino-acyl groups"/>
    <property type="evidence" value="ECO:0007669"/>
    <property type="project" value="InterPro"/>
</dbReference>
<comment type="caution">
    <text evidence="2">The sequence shown here is derived from an EMBL/GenBank/DDBJ whole genome shotgun (WGS) entry which is preliminary data.</text>
</comment>